<feature type="transmembrane region" description="Helical" evidence="1">
    <location>
        <begin position="115"/>
        <end position="145"/>
    </location>
</feature>
<evidence type="ECO:0000256" key="1">
    <source>
        <dbReference type="SAM" id="Phobius"/>
    </source>
</evidence>
<protein>
    <submittedName>
        <fullName evidence="2">Transmembrane protein</fullName>
    </submittedName>
</protein>
<comment type="caution">
    <text evidence="2">The sequence shown here is derived from an EMBL/GenBank/DDBJ whole genome shotgun (WGS) entry which is preliminary data.</text>
</comment>
<name>A0A7J6VSN4_THATH</name>
<organism evidence="2 3">
    <name type="scientific">Thalictrum thalictroides</name>
    <name type="common">Rue-anemone</name>
    <name type="synonym">Anemone thalictroides</name>
    <dbReference type="NCBI Taxonomy" id="46969"/>
    <lineage>
        <taxon>Eukaryota</taxon>
        <taxon>Viridiplantae</taxon>
        <taxon>Streptophyta</taxon>
        <taxon>Embryophyta</taxon>
        <taxon>Tracheophyta</taxon>
        <taxon>Spermatophyta</taxon>
        <taxon>Magnoliopsida</taxon>
        <taxon>Ranunculales</taxon>
        <taxon>Ranunculaceae</taxon>
        <taxon>Thalictroideae</taxon>
        <taxon>Thalictrum</taxon>
    </lineage>
</organism>
<keyword evidence="1" id="KW-0472">Membrane</keyword>
<dbReference type="AlphaFoldDB" id="A0A7J6VSN4"/>
<keyword evidence="1 2" id="KW-0812">Transmembrane</keyword>
<reference evidence="2 3" key="1">
    <citation type="submission" date="2020-06" db="EMBL/GenBank/DDBJ databases">
        <title>Transcriptomic and genomic resources for Thalictrum thalictroides and T. hernandezii: Facilitating candidate gene discovery in an emerging model plant lineage.</title>
        <authorList>
            <person name="Arias T."/>
            <person name="Riano-Pachon D.M."/>
            <person name="Di Stilio V.S."/>
        </authorList>
    </citation>
    <scope>NUCLEOTIDE SEQUENCE [LARGE SCALE GENOMIC DNA]</scope>
    <source>
        <strain evidence="3">cv. WT478/WT964</strain>
        <tissue evidence="2">Leaves</tissue>
    </source>
</reference>
<proteinExistence type="predicted"/>
<dbReference type="EMBL" id="JABWDY010027636">
    <property type="protein sequence ID" value="KAF5187747.1"/>
    <property type="molecule type" value="Genomic_DNA"/>
</dbReference>
<dbReference type="PANTHER" id="PTHR36789">
    <property type="entry name" value="TRANSMEMBRANE PROTEIN"/>
    <property type="match status" value="1"/>
</dbReference>
<keyword evidence="3" id="KW-1185">Reference proteome</keyword>
<gene>
    <name evidence="2" type="ORF">FRX31_022667</name>
</gene>
<keyword evidence="1" id="KW-1133">Transmembrane helix</keyword>
<evidence type="ECO:0000313" key="2">
    <source>
        <dbReference type="EMBL" id="KAF5187747.1"/>
    </source>
</evidence>
<sequence length="148" mass="16395">MVGFAVLLLSPIPSISKPFLTLFSNSINTPSFCAKTPIQNLKISRKFVVFAEGENGISSKDSKETNNGFNDQEDMKKDQQLPIINFSWKDLLNPDPENLVAVGLTGVLTWASVQVLWQLFFIAFAIVLAALKYSFIAALLLFILITLL</sequence>
<accession>A0A7J6VSN4</accession>
<dbReference type="Proteomes" id="UP000554482">
    <property type="component" value="Unassembled WGS sequence"/>
</dbReference>
<dbReference type="OrthoDB" id="1922241at2759"/>
<dbReference type="PANTHER" id="PTHR36789:SF1">
    <property type="entry name" value="TRANSMEMBRANE PROTEIN"/>
    <property type="match status" value="1"/>
</dbReference>
<evidence type="ECO:0000313" key="3">
    <source>
        <dbReference type="Proteomes" id="UP000554482"/>
    </source>
</evidence>